<evidence type="ECO:0000256" key="4">
    <source>
        <dbReference type="SAM" id="MobiDB-lite"/>
    </source>
</evidence>
<protein>
    <recommendedName>
        <fullName evidence="1">protein-tyrosine-phosphatase</fullName>
        <ecNumber evidence="1">3.1.3.48</ecNumber>
    </recommendedName>
</protein>
<feature type="region of interest" description="Disordered" evidence="4">
    <location>
        <begin position="203"/>
        <end position="289"/>
    </location>
</feature>
<dbReference type="GO" id="GO:0005737">
    <property type="term" value="C:cytoplasm"/>
    <property type="evidence" value="ECO:0007669"/>
    <property type="project" value="TreeGrafter"/>
</dbReference>
<dbReference type="InterPro" id="IPR000242">
    <property type="entry name" value="PTP_cat"/>
</dbReference>
<gene>
    <name evidence="6" type="ORF">HPG69_013645</name>
</gene>
<keyword evidence="7" id="KW-1185">Reference proteome</keyword>
<dbReference type="PANTHER" id="PTHR45983:SF4">
    <property type="entry name" value="TYROSINE-PROTEIN PHOSPHATASE NON-RECEPTOR TYPE 18"/>
    <property type="match status" value="1"/>
</dbReference>
<evidence type="ECO:0000259" key="5">
    <source>
        <dbReference type="PROSITE" id="PS50055"/>
    </source>
</evidence>
<feature type="domain" description="Tyrosine-protein phosphatase" evidence="5">
    <location>
        <begin position="12"/>
        <end position="113"/>
    </location>
</feature>
<dbReference type="EC" id="3.1.3.48" evidence="1"/>
<dbReference type="PROSITE" id="PS50055">
    <property type="entry name" value="TYR_PHOSPHATASE_PTP"/>
    <property type="match status" value="1"/>
</dbReference>
<dbReference type="GO" id="GO:0004726">
    <property type="term" value="F:non-membrane spanning protein tyrosine phosphatase activity"/>
    <property type="evidence" value="ECO:0007669"/>
    <property type="project" value="InterPro"/>
</dbReference>
<dbReference type="InterPro" id="IPR047170">
    <property type="entry name" value="PTN12/18/22"/>
</dbReference>
<sequence length="289" mass="31750">MPLYSLPFLPCLLQKKCECYWAREEEPLQTGLFCITLTRETWLNVDIMLRTLQVTFQKESRSVYQLQYMSWPDKGVPSNPDHVLAMVEEARRLQGSGLSPLCVHCRSRSGHYGGLEQYRFLYQTVAQMFFSALQNASPHYQNLRENCAPLYDDALSLRTSQTLPAIPRLPSGVLRSISVPGPPALAMADTYAVVQKRGVLSGTGLGPGARGTEEAPLYSQVAPRARRPQAHAEDARGALPGSVPADQSPAAPGAYEDVAEGAQTGGLGFNVRIGRPKGPRDPPVEWTRV</sequence>
<evidence type="ECO:0000313" key="7">
    <source>
        <dbReference type="Proteomes" id="UP000551758"/>
    </source>
</evidence>
<feature type="compositionally biased region" description="Basic and acidic residues" evidence="4">
    <location>
        <begin position="278"/>
        <end position="289"/>
    </location>
</feature>
<evidence type="ECO:0000256" key="1">
    <source>
        <dbReference type="ARBA" id="ARBA00013064"/>
    </source>
</evidence>
<comment type="caution">
    <text evidence="6">The sequence shown here is derived from an EMBL/GenBank/DDBJ whole genome shotgun (WGS) entry which is preliminary data.</text>
</comment>
<dbReference type="AlphaFoldDB" id="A0A7J7FLH7"/>
<proteinExistence type="predicted"/>
<dbReference type="Pfam" id="PF00102">
    <property type="entry name" value="Y_phosphatase"/>
    <property type="match status" value="1"/>
</dbReference>
<dbReference type="Gene3D" id="3.90.190.10">
    <property type="entry name" value="Protein tyrosine phosphatase superfamily"/>
    <property type="match status" value="1"/>
</dbReference>
<dbReference type="GO" id="GO:0005634">
    <property type="term" value="C:nucleus"/>
    <property type="evidence" value="ECO:0007669"/>
    <property type="project" value="TreeGrafter"/>
</dbReference>
<accession>A0A7J7FLH7</accession>
<dbReference type="Proteomes" id="UP000551758">
    <property type="component" value="Unassembled WGS sequence"/>
</dbReference>
<keyword evidence="2" id="KW-0378">Hydrolase</keyword>
<organism evidence="6 7">
    <name type="scientific">Diceros bicornis minor</name>
    <name type="common">South-central black rhinoceros</name>
    <dbReference type="NCBI Taxonomy" id="77932"/>
    <lineage>
        <taxon>Eukaryota</taxon>
        <taxon>Metazoa</taxon>
        <taxon>Chordata</taxon>
        <taxon>Craniata</taxon>
        <taxon>Vertebrata</taxon>
        <taxon>Euteleostomi</taxon>
        <taxon>Mammalia</taxon>
        <taxon>Eutheria</taxon>
        <taxon>Laurasiatheria</taxon>
        <taxon>Perissodactyla</taxon>
        <taxon>Rhinocerotidae</taxon>
        <taxon>Diceros</taxon>
    </lineage>
</organism>
<dbReference type="PANTHER" id="PTHR45983">
    <property type="entry name" value="TYROSINE PHOSPHATSE N18, PUTATIVE-RELATED"/>
    <property type="match status" value="1"/>
</dbReference>
<evidence type="ECO:0000256" key="2">
    <source>
        <dbReference type="ARBA" id="ARBA00022801"/>
    </source>
</evidence>
<evidence type="ECO:0000256" key="3">
    <source>
        <dbReference type="ARBA" id="ARBA00022912"/>
    </source>
</evidence>
<dbReference type="InterPro" id="IPR029021">
    <property type="entry name" value="Prot-tyrosine_phosphatase-like"/>
</dbReference>
<dbReference type="SUPFAM" id="SSF52799">
    <property type="entry name" value="(Phosphotyrosine protein) phosphatases II"/>
    <property type="match status" value="1"/>
</dbReference>
<name>A0A7J7FLH7_DICBM</name>
<dbReference type="EMBL" id="JACDTQ010000185">
    <property type="protein sequence ID" value="KAF5928801.1"/>
    <property type="molecule type" value="Genomic_DNA"/>
</dbReference>
<keyword evidence="3" id="KW-0904">Protein phosphatase</keyword>
<reference evidence="6 7" key="1">
    <citation type="journal article" date="2020" name="Mol. Biol. Evol.">
        <title>Interspecific Gene Flow and the Evolution of Specialization in Black and White Rhinoceros.</title>
        <authorList>
            <person name="Moodley Y."/>
            <person name="Westbury M.V."/>
            <person name="Russo I.M."/>
            <person name="Gopalakrishnan S."/>
            <person name="Rakotoarivelo A."/>
            <person name="Olsen R.A."/>
            <person name="Prost S."/>
            <person name="Tunstall T."/>
            <person name="Ryder O.A."/>
            <person name="Dalen L."/>
            <person name="Bruford M.W."/>
        </authorList>
    </citation>
    <scope>NUCLEOTIDE SEQUENCE [LARGE SCALE GENOMIC DNA]</scope>
    <source>
        <strain evidence="6">SBR-YM</strain>
        <tissue evidence="6">Skin</tissue>
    </source>
</reference>
<evidence type="ECO:0000313" key="6">
    <source>
        <dbReference type="EMBL" id="KAF5928801.1"/>
    </source>
</evidence>